<feature type="transmembrane region" description="Helical" evidence="5">
    <location>
        <begin position="179"/>
        <end position="200"/>
    </location>
</feature>
<keyword evidence="7" id="KW-1185">Reference proteome</keyword>
<sequence length="325" mass="38408">MSIPIYDAIFLGIQCFCYIIYIMLALSFFLKMVKNADKDKDITTFKIHFITNSFFDIMQALSVIFFQKFLHWRFWLPYIIENKWISFLYAPVLYISIFGSVIGGCYTVINRYCALVYPISFRQKWSTKVSYFLITLQFILPIICFLQNTFVEAKVIYVEKLDIYTFTIVSEKISQHNNLILSIGTGIVSFITLSCNVIILHRYTKLMQGLNKNEQSKRTSIFFYSLITTLCLFFLFVEQLVRYFFGLKNNKFGIYILTYVLYWIIPIFTCLQPILILVISKKIRKEFLKVYFSCILPEKCYNDNNNVILIIGTSEKKIYFKTTQI</sequence>
<dbReference type="InterPro" id="IPR051119">
    <property type="entry name" value="Nematode_SR-like"/>
</dbReference>
<feature type="transmembrane region" description="Helical" evidence="5">
    <location>
        <begin position="6"/>
        <end position="29"/>
    </location>
</feature>
<comment type="subcellular location">
    <subcellularLocation>
        <location evidence="1">Membrane</location>
    </subcellularLocation>
</comment>
<keyword evidence="3 5" id="KW-1133">Transmembrane helix</keyword>
<feature type="transmembrane region" description="Helical" evidence="5">
    <location>
        <begin position="129"/>
        <end position="150"/>
    </location>
</feature>
<evidence type="ECO:0000259" key="6">
    <source>
        <dbReference type="PROSITE" id="PS50262"/>
    </source>
</evidence>
<dbReference type="InterPro" id="IPR017452">
    <property type="entry name" value="GPCR_Rhodpsn_7TM"/>
</dbReference>
<dbReference type="PROSITE" id="PS50262">
    <property type="entry name" value="G_PROTEIN_RECEP_F1_2"/>
    <property type="match status" value="1"/>
</dbReference>
<evidence type="ECO:0000256" key="1">
    <source>
        <dbReference type="ARBA" id="ARBA00004370"/>
    </source>
</evidence>
<dbReference type="Gene3D" id="1.20.1070.10">
    <property type="entry name" value="Rhodopsin 7-helix transmembrane proteins"/>
    <property type="match status" value="1"/>
</dbReference>
<dbReference type="SUPFAM" id="SSF81321">
    <property type="entry name" value="Family A G protein-coupled receptor-like"/>
    <property type="match status" value="1"/>
</dbReference>
<evidence type="ECO:0000256" key="3">
    <source>
        <dbReference type="ARBA" id="ARBA00022989"/>
    </source>
</evidence>
<feature type="transmembrane region" description="Helical" evidence="5">
    <location>
        <begin position="49"/>
        <end position="67"/>
    </location>
</feature>
<keyword evidence="2 5" id="KW-0812">Transmembrane</keyword>
<evidence type="ECO:0000256" key="2">
    <source>
        <dbReference type="ARBA" id="ARBA00022692"/>
    </source>
</evidence>
<proteinExistence type="predicted"/>
<dbReference type="GO" id="GO:0016020">
    <property type="term" value="C:membrane"/>
    <property type="evidence" value="ECO:0007669"/>
    <property type="project" value="UniProtKB-SubCell"/>
</dbReference>
<evidence type="ECO:0000256" key="5">
    <source>
        <dbReference type="SAM" id="Phobius"/>
    </source>
</evidence>
<dbReference type="InterPro" id="IPR019426">
    <property type="entry name" value="7TM_GPCR_serpentine_rcpt_Srv"/>
</dbReference>
<reference evidence="8" key="1">
    <citation type="submission" date="2017-02" db="UniProtKB">
        <authorList>
            <consortium name="WormBaseParasite"/>
        </authorList>
    </citation>
    <scope>IDENTIFICATION</scope>
</reference>
<dbReference type="Proteomes" id="UP000046392">
    <property type="component" value="Unplaced"/>
</dbReference>
<dbReference type="PANTHER" id="PTHR31627">
    <property type="entry name" value="SERPENTINE RECEPTOR CLASS GAMMA-RELATED"/>
    <property type="match status" value="1"/>
</dbReference>
<keyword evidence="4 5" id="KW-0472">Membrane</keyword>
<feature type="transmembrane region" description="Helical" evidence="5">
    <location>
        <begin position="87"/>
        <end position="109"/>
    </location>
</feature>
<feature type="transmembrane region" description="Helical" evidence="5">
    <location>
        <begin position="253"/>
        <end position="279"/>
    </location>
</feature>
<dbReference type="AlphaFoldDB" id="A0A0N5BDA8"/>
<feature type="domain" description="G-protein coupled receptors family 1 profile" evidence="6">
    <location>
        <begin position="18"/>
        <end position="276"/>
    </location>
</feature>
<organism evidence="7 8">
    <name type="scientific">Strongyloides papillosus</name>
    <name type="common">Intestinal threadworm</name>
    <dbReference type="NCBI Taxonomy" id="174720"/>
    <lineage>
        <taxon>Eukaryota</taxon>
        <taxon>Metazoa</taxon>
        <taxon>Ecdysozoa</taxon>
        <taxon>Nematoda</taxon>
        <taxon>Chromadorea</taxon>
        <taxon>Rhabditida</taxon>
        <taxon>Tylenchina</taxon>
        <taxon>Panagrolaimomorpha</taxon>
        <taxon>Strongyloidoidea</taxon>
        <taxon>Strongyloididae</taxon>
        <taxon>Strongyloides</taxon>
    </lineage>
</organism>
<name>A0A0N5BDA8_STREA</name>
<accession>A0A0N5BDA8</accession>
<protein>
    <submittedName>
        <fullName evidence="8">G_PROTEIN_RECEP_F1_2 domain-containing protein</fullName>
    </submittedName>
</protein>
<dbReference type="PANTHER" id="PTHR31627:SF42">
    <property type="entry name" value="G_PROTEIN_RECEP_F1_2 DOMAIN-CONTAINING PROTEIN-RELATED"/>
    <property type="match status" value="1"/>
</dbReference>
<dbReference type="Pfam" id="PF10323">
    <property type="entry name" value="7TM_GPCR_Srv"/>
    <property type="match status" value="1"/>
</dbReference>
<evidence type="ECO:0000313" key="7">
    <source>
        <dbReference type="Proteomes" id="UP000046392"/>
    </source>
</evidence>
<dbReference type="WBParaSite" id="SPAL_0000399466.1">
    <property type="protein sequence ID" value="SPAL_0000399466.1"/>
    <property type="gene ID" value="SPAL_0000399466"/>
</dbReference>
<evidence type="ECO:0000313" key="8">
    <source>
        <dbReference type="WBParaSite" id="SPAL_0000399466.1"/>
    </source>
</evidence>
<evidence type="ECO:0000256" key="4">
    <source>
        <dbReference type="ARBA" id="ARBA00023136"/>
    </source>
</evidence>
<feature type="transmembrane region" description="Helical" evidence="5">
    <location>
        <begin position="221"/>
        <end position="241"/>
    </location>
</feature>